<evidence type="ECO:0000313" key="2">
    <source>
        <dbReference type="Proteomes" id="UP000183447"/>
    </source>
</evidence>
<gene>
    <name evidence="1" type="ORF">SAMN02983003_0687</name>
</gene>
<reference evidence="1 2" key="1">
    <citation type="submission" date="2016-11" db="EMBL/GenBank/DDBJ databases">
        <authorList>
            <person name="Jaros S."/>
            <person name="Januszkiewicz K."/>
            <person name="Wedrychowicz H."/>
        </authorList>
    </citation>
    <scope>NUCLEOTIDE SEQUENCE [LARGE SCALE GENOMIC DNA]</scope>
    <source>
        <strain evidence="1 2">ATCC 23634</strain>
    </source>
</reference>
<organism evidence="1 2">
    <name type="scientific">Devosia enhydra</name>
    <dbReference type="NCBI Taxonomy" id="665118"/>
    <lineage>
        <taxon>Bacteria</taxon>
        <taxon>Pseudomonadati</taxon>
        <taxon>Pseudomonadota</taxon>
        <taxon>Alphaproteobacteria</taxon>
        <taxon>Hyphomicrobiales</taxon>
        <taxon>Devosiaceae</taxon>
        <taxon>Devosia</taxon>
    </lineage>
</organism>
<accession>A0A1K2HUJ8</accession>
<dbReference type="STRING" id="665118.SAMN02983003_0687"/>
<keyword evidence="2" id="KW-1185">Reference proteome</keyword>
<evidence type="ECO:0000313" key="1">
    <source>
        <dbReference type="EMBL" id="SFZ81779.1"/>
    </source>
</evidence>
<protein>
    <submittedName>
        <fullName evidence="1">Uncharacterized protein</fullName>
    </submittedName>
</protein>
<proteinExistence type="predicted"/>
<dbReference type="AlphaFoldDB" id="A0A1K2HUJ8"/>
<sequence length="70" mass="7867">MKRRQRQFDAERMTVGTRPIGSIKLDPGRGFLCSDGDGVFLGVRMTLTDARSALLEHDRARQVALREIHG</sequence>
<dbReference type="EMBL" id="FPKU01000001">
    <property type="protein sequence ID" value="SFZ81779.1"/>
    <property type="molecule type" value="Genomic_DNA"/>
</dbReference>
<name>A0A1K2HUJ8_9HYPH</name>
<dbReference type="Proteomes" id="UP000183447">
    <property type="component" value="Unassembled WGS sequence"/>
</dbReference>